<protein>
    <recommendedName>
        <fullName evidence="5">Carboxylic ester hydrolase</fullName>
        <ecNumber evidence="5">3.1.1.-</ecNumber>
    </recommendedName>
</protein>
<dbReference type="EC" id="3.1.1.-" evidence="5"/>
<reference evidence="7" key="1">
    <citation type="submission" date="2015-11" db="EMBL/GenBank/DDBJ databases">
        <title>De novo transcriptome assembly of four potential Pierce s Disease insect vectors from Arizona vineyards.</title>
        <authorList>
            <person name="Tassone E.E."/>
        </authorList>
    </citation>
    <scope>NUCLEOTIDE SEQUENCE</scope>
</reference>
<evidence type="ECO:0000313" key="7">
    <source>
        <dbReference type="EMBL" id="JAS52762.1"/>
    </source>
</evidence>
<name>A0A1B6FRB9_9HEMI</name>
<dbReference type="InterPro" id="IPR002018">
    <property type="entry name" value="CarbesteraseB"/>
</dbReference>
<sequence>MAEKTVLIKTKLGDLRGNIKNSILTGNSYYAFQGIPFGKPPLGDLRFKAPQPFGGWEGVRDALADGPMAKQKIMFQTPDMNSAKFWEGDEDCLYLNIYMNELPDNSRPKKPVMFSIHGGGFNGGTGGIKMAGPDTLLYGDVVIVTHNYRLNVFGFLSLENEDVPGNAGLKDQTLALKWVHDNIDSFGGDPNNVTIFGISAGGASVAYHLVSPSSRGLFNKGIMQSGFAFNPWAIQENPRSNALRLAKSLGCRSEDPQEVLQTLRSASSDDIIIAATKLPTDKDFMRTFGLIFVPCVETPGPDAFLTDSPENVMKKGDFAKVPIVLGCCVKEGALFGFVGLNEEKFAVVNENPSLLVPSFLGLKEGSVEEKEAEKEIWDYYFKGNPISWDNLSSYLYCMGDSGFHLGMEQTRKYLLEKSSESVYSYLFTNHSKCLCEIMKMKYDDPKEFAKIVTPSETCHAADGAFVYTKYSDIVPAPELTPAFKEAIIKQAKAWTSFAYKGDPNCSELQVIWKKSTKDDPCFMDIGTSWNMNQGIPLADRINFWEKLYSKYRSE</sequence>
<feature type="domain" description="Carboxylesterase type B" evidence="6">
    <location>
        <begin position="7"/>
        <end position="544"/>
    </location>
</feature>
<keyword evidence="4" id="KW-0325">Glycoprotein</keyword>
<dbReference type="PROSITE" id="PS00122">
    <property type="entry name" value="CARBOXYLESTERASE_B_1"/>
    <property type="match status" value="1"/>
</dbReference>
<dbReference type="Pfam" id="PF00135">
    <property type="entry name" value="COesterase"/>
    <property type="match status" value="1"/>
</dbReference>
<evidence type="ECO:0000256" key="2">
    <source>
        <dbReference type="ARBA" id="ARBA00022487"/>
    </source>
</evidence>
<evidence type="ECO:0000256" key="5">
    <source>
        <dbReference type="RuleBase" id="RU361235"/>
    </source>
</evidence>
<evidence type="ECO:0000256" key="4">
    <source>
        <dbReference type="ARBA" id="ARBA00023180"/>
    </source>
</evidence>
<dbReference type="GO" id="GO:0052689">
    <property type="term" value="F:carboxylic ester hydrolase activity"/>
    <property type="evidence" value="ECO:0007669"/>
    <property type="project" value="UniProtKB-KW"/>
</dbReference>
<evidence type="ECO:0000259" key="6">
    <source>
        <dbReference type="Pfam" id="PF00135"/>
    </source>
</evidence>
<dbReference type="SUPFAM" id="SSF53474">
    <property type="entry name" value="alpha/beta-Hydrolases"/>
    <property type="match status" value="1"/>
</dbReference>
<dbReference type="InterPro" id="IPR029058">
    <property type="entry name" value="AB_hydrolase_fold"/>
</dbReference>
<organism evidence="7">
    <name type="scientific">Cuerna arida</name>
    <dbReference type="NCBI Taxonomy" id="1464854"/>
    <lineage>
        <taxon>Eukaryota</taxon>
        <taxon>Metazoa</taxon>
        <taxon>Ecdysozoa</taxon>
        <taxon>Arthropoda</taxon>
        <taxon>Hexapoda</taxon>
        <taxon>Insecta</taxon>
        <taxon>Pterygota</taxon>
        <taxon>Neoptera</taxon>
        <taxon>Paraneoptera</taxon>
        <taxon>Hemiptera</taxon>
        <taxon>Auchenorrhyncha</taxon>
        <taxon>Membracoidea</taxon>
        <taxon>Cicadellidae</taxon>
        <taxon>Cicadellinae</taxon>
        <taxon>Proconiini</taxon>
        <taxon>Cuerna</taxon>
    </lineage>
</organism>
<gene>
    <name evidence="7" type="ORF">g.22628</name>
</gene>
<evidence type="ECO:0000256" key="3">
    <source>
        <dbReference type="ARBA" id="ARBA00022801"/>
    </source>
</evidence>
<dbReference type="AlphaFoldDB" id="A0A1B6FRB9"/>
<proteinExistence type="inferred from homology"/>
<dbReference type="InterPro" id="IPR019826">
    <property type="entry name" value="Carboxylesterase_B_AS"/>
</dbReference>
<keyword evidence="3 5" id="KW-0378">Hydrolase</keyword>
<comment type="similarity">
    <text evidence="1 5">Belongs to the type-B carboxylesterase/lipase family.</text>
</comment>
<dbReference type="Gene3D" id="3.40.50.1820">
    <property type="entry name" value="alpha/beta hydrolase"/>
    <property type="match status" value="1"/>
</dbReference>
<dbReference type="PANTHER" id="PTHR11559">
    <property type="entry name" value="CARBOXYLESTERASE"/>
    <property type="match status" value="1"/>
</dbReference>
<keyword evidence="2" id="KW-0719">Serine esterase</keyword>
<dbReference type="EMBL" id="GECZ01017007">
    <property type="protein sequence ID" value="JAS52762.1"/>
    <property type="molecule type" value="Transcribed_RNA"/>
</dbReference>
<accession>A0A1B6FRB9</accession>
<dbReference type="InterPro" id="IPR050309">
    <property type="entry name" value="Type-B_Carboxylest/Lipase"/>
</dbReference>
<evidence type="ECO:0000256" key="1">
    <source>
        <dbReference type="ARBA" id="ARBA00005964"/>
    </source>
</evidence>